<feature type="compositionally biased region" description="Low complexity" evidence="4">
    <location>
        <begin position="227"/>
        <end position="237"/>
    </location>
</feature>
<dbReference type="InterPro" id="IPR052406">
    <property type="entry name" value="Chromatin_Remodeling_Comp"/>
</dbReference>
<feature type="region of interest" description="Disordered" evidence="4">
    <location>
        <begin position="506"/>
        <end position="528"/>
    </location>
</feature>
<feature type="region of interest" description="Disordered" evidence="4">
    <location>
        <begin position="607"/>
        <end position="629"/>
    </location>
</feature>
<dbReference type="PANTHER" id="PTHR22970:SF14">
    <property type="entry name" value="AT-RICH INTERACTIVE DOMAIN-CONTAINING PROTEIN 2"/>
    <property type="match status" value="1"/>
</dbReference>
<accession>A0A6A6FPI0</accession>
<keyword evidence="1" id="KW-0805">Transcription regulation</keyword>
<feature type="region of interest" description="Disordered" evidence="4">
    <location>
        <begin position="203"/>
        <end position="259"/>
    </location>
</feature>
<dbReference type="EMBL" id="ML992666">
    <property type="protein sequence ID" value="KAF2215333.1"/>
    <property type="molecule type" value="Genomic_DNA"/>
</dbReference>
<feature type="compositionally biased region" description="Polar residues" evidence="4">
    <location>
        <begin position="210"/>
        <end position="220"/>
    </location>
</feature>
<name>A0A6A6FPI0_9PEZI</name>
<dbReference type="AlphaFoldDB" id="A0A6A6FPI0"/>
<keyword evidence="6" id="KW-1185">Reference proteome</keyword>
<reference evidence="5" key="1">
    <citation type="journal article" date="2020" name="Stud. Mycol.">
        <title>101 Dothideomycetes genomes: a test case for predicting lifestyles and emergence of pathogens.</title>
        <authorList>
            <person name="Haridas S."/>
            <person name="Albert R."/>
            <person name="Binder M."/>
            <person name="Bloem J."/>
            <person name="Labutti K."/>
            <person name="Salamov A."/>
            <person name="Andreopoulos B."/>
            <person name="Baker S."/>
            <person name="Barry K."/>
            <person name="Bills G."/>
            <person name="Bluhm B."/>
            <person name="Cannon C."/>
            <person name="Castanera R."/>
            <person name="Culley D."/>
            <person name="Daum C."/>
            <person name="Ezra D."/>
            <person name="Gonzalez J."/>
            <person name="Henrissat B."/>
            <person name="Kuo A."/>
            <person name="Liang C."/>
            <person name="Lipzen A."/>
            <person name="Lutzoni F."/>
            <person name="Magnuson J."/>
            <person name="Mondo S."/>
            <person name="Nolan M."/>
            <person name="Ohm R."/>
            <person name="Pangilinan J."/>
            <person name="Park H.-J."/>
            <person name="Ramirez L."/>
            <person name="Alfaro M."/>
            <person name="Sun H."/>
            <person name="Tritt A."/>
            <person name="Yoshinaga Y."/>
            <person name="Zwiers L.-H."/>
            <person name="Turgeon B."/>
            <person name="Goodwin S."/>
            <person name="Spatafora J."/>
            <person name="Crous P."/>
            <person name="Grigoriev I."/>
        </authorList>
    </citation>
    <scope>NUCLEOTIDE SEQUENCE</scope>
    <source>
        <strain evidence="5">SCOH1-5</strain>
    </source>
</reference>
<evidence type="ECO:0000313" key="6">
    <source>
        <dbReference type="Proteomes" id="UP000799539"/>
    </source>
</evidence>
<evidence type="ECO:0000256" key="1">
    <source>
        <dbReference type="ARBA" id="ARBA00023015"/>
    </source>
</evidence>
<organism evidence="5 6">
    <name type="scientific">Cercospora zeae-maydis SCOH1-5</name>
    <dbReference type="NCBI Taxonomy" id="717836"/>
    <lineage>
        <taxon>Eukaryota</taxon>
        <taxon>Fungi</taxon>
        <taxon>Dikarya</taxon>
        <taxon>Ascomycota</taxon>
        <taxon>Pezizomycotina</taxon>
        <taxon>Dothideomycetes</taxon>
        <taxon>Dothideomycetidae</taxon>
        <taxon>Mycosphaerellales</taxon>
        <taxon>Mycosphaerellaceae</taxon>
        <taxon>Cercospora</taxon>
    </lineage>
</organism>
<gene>
    <name evidence="5" type="ORF">CERZMDRAFT_82361</name>
</gene>
<feature type="compositionally biased region" description="Basic residues" evidence="4">
    <location>
        <begin position="31"/>
        <end position="45"/>
    </location>
</feature>
<protein>
    <recommendedName>
        <fullName evidence="7">RFX-type winged-helix domain-containing protein</fullName>
    </recommendedName>
</protein>
<evidence type="ECO:0000256" key="4">
    <source>
        <dbReference type="SAM" id="MobiDB-lite"/>
    </source>
</evidence>
<dbReference type="PANTHER" id="PTHR22970">
    <property type="entry name" value="AT-RICH INTERACTIVE DOMAIN-CONTAINING PROTEIN 2"/>
    <property type="match status" value="1"/>
</dbReference>
<sequence>MSLKRGADWNDAGCGPTPTKRQHVATGCRASHARPRGHEPRHKYKPHAESGVGKDFHSVPYPLTLLPKKTWQALNNGDAKGGVCSRCGKDQHSTLWQRKLFLVAERLSWEQRTTSLQQREQNEVALWATNAELGVFDPAVDDDDVVIGGRHSRENEWYPYRNKIEAEVALRIIEKADILTDLSWPLWKARACAALEAEKVESTGDAAGTHHQTGGWTPTRQPLGELSSHSSQSLRVSPGGKEKLRPSSKSSPPAAAKPRECSYSTLADFYRLLDKIERTSPIGARYLEAYAERLHVDICKDCWFQNAIADNSNEEDENEEDLRPAAEPVSRGTSLRLPIDVTNSPLPSADASRSLHVPAAHRVTSLHRGPNQSQQCPPAAIRNAAVQRLVHPLAYNPHPGFPGSSNPGTISIGTGLKFFAGPVYGPVLEQRRAEFEEWLHQHFVSDPATHTTVTVLWQTYQDKYPKMGTRLPDVEFIPTVKKAFPGSRSKYLPDGTYVVEGIRQKESHASTGNHEIQGPASAVEKDTERPDQFSQWLRTCYEQAPNVEIPNGPLLETYRLHCNATRGTRQFSLDDFERSLLKVFPTAQVLPSRNVVRYIRLKPASMPAAQPPGVAVTSSRSVPGGTQGPVPYQLHGALASSL</sequence>
<evidence type="ECO:0000256" key="3">
    <source>
        <dbReference type="ARBA" id="ARBA00023242"/>
    </source>
</evidence>
<evidence type="ECO:0000256" key="2">
    <source>
        <dbReference type="ARBA" id="ARBA00023163"/>
    </source>
</evidence>
<keyword evidence="2" id="KW-0804">Transcription</keyword>
<dbReference type="OrthoDB" id="3650630at2759"/>
<keyword evidence="3" id="KW-0539">Nucleus</keyword>
<evidence type="ECO:0000313" key="5">
    <source>
        <dbReference type="EMBL" id="KAF2215333.1"/>
    </source>
</evidence>
<feature type="compositionally biased region" description="Low complexity" evidence="4">
    <location>
        <begin position="247"/>
        <end position="256"/>
    </location>
</feature>
<evidence type="ECO:0008006" key="7">
    <source>
        <dbReference type="Google" id="ProtNLM"/>
    </source>
</evidence>
<feature type="region of interest" description="Disordered" evidence="4">
    <location>
        <begin position="312"/>
        <end position="351"/>
    </location>
</feature>
<proteinExistence type="predicted"/>
<dbReference type="GO" id="GO:0016586">
    <property type="term" value="C:RSC-type complex"/>
    <property type="evidence" value="ECO:0007669"/>
    <property type="project" value="TreeGrafter"/>
</dbReference>
<dbReference type="Proteomes" id="UP000799539">
    <property type="component" value="Unassembled WGS sequence"/>
</dbReference>
<feature type="region of interest" description="Disordered" evidence="4">
    <location>
        <begin position="1"/>
        <end position="53"/>
    </location>
</feature>